<dbReference type="Pfam" id="PF14214">
    <property type="entry name" value="Helitron_like_N"/>
    <property type="match status" value="1"/>
</dbReference>
<feature type="non-terminal residue" evidence="3">
    <location>
        <position position="739"/>
    </location>
</feature>
<name>A0A2S4PWK4_9PEZI</name>
<sequence length="739" mass="85043">MRSHLFTLIVKLIVAMSHDFNQPGQIPIVPSAPDILVVDNDFRVPVNVSTKIENVGNISTEANQLQVPRRLPQWLVSLTTRRLKPVAHMSKYNKHIPADYAGSCISVCRFCNALHWPQECVHSSSVANTRFQTCCREGQVKLCDLPEPLHYLKWFWTSEDREVKNFRKNSIPCNRAFAFTSLSYGRDTRLADMGICDGIQNFSIRGQICHQTGATRREGVVPRYAQLYFVDPEEACQTRVERDNLDPEIVRELGSMIERTNPFVQHYRTAYDSFLASHLEGPQRVVIPDEIDSDSRDVILFERDGYGNLSNRFQYINRNHPAHLPLHYVLFFPFGNPGYQFSKRLAFRNQRVLEDVDHSEETIEGYKGHLFSRVDPLTNLSKINALLHGERLFQQICCDMYASIDDNALNWHRQNQYIIRSNLYSDVIDALRRDRPNESIGQPVLLASSYFAGDRYMPKCYQIKLDKLLHDVKERNALGTSIGSIYSFEYQKRRLSHSHLLLHLHLDDSLTTPEQIDEIVRAQIPLDDPELAAIVKSQLTHGPCGPEFPNAPCMRDGKCSKGFPKRFCDETTIREGSYPKYARPDNGVRWGPERFMFDNRWVVPYNPYLTNKYGAHNNVEIAGGRGATSYEDLYTVDGVTYTAPSAACRAWGLTYDDSEWITLYNEVKDSTPAAFLRYQFAVNLADSEILDPQQIWDLFQDNSTDDCLYRIRTMGDSLLLPPDDWSDEERRIDYGLRFL</sequence>
<dbReference type="InterPro" id="IPR025476">
    <property type="entry name" value="Helitron_helicase-like"/>
</dbReference>
<reference evidence="3 4" key="1">
    <citation type="submission" date="2017-10" db="EMBL/GenBank/DDBJ databases">
        <title>Development of genomic resources for the powdery mildew, Erysiphe pulchra.</title>
        <authorList>
            <person name="Wadl P.A."/>
            <person name="Mack B.M."/>
            <person name="Moore G."/>
            <person name="Beltz S.B."/>
        </authorList>
    </citation>
    <scope>NUCLEOTIDE SEQUENCE [LARGE SCALE GENOMIC DNA]</scope>
    <source>
        <strain evidence="3">Cflorida</strain>
    </source>
</reference>
<feature type="domain" description="Helitron helicase-like" evidence="2">
    <location>
        <begin position="386"/>
        <end position="462"/>
    </location>
</feature>
<dbReference type="EMBL" id="PEDP01000337">
    <property type="protein sequence ID" value="POS86415.1"/>
    <property type="molecule type" value="Genomic_DNA"/>
</dbReference>
<evidence type="ECO:0000259" key="2">
    <source>
        <dbReference type="Pfam" id="PF14214"/>
    </source>
</evidence>
<dbReference type="PANTHER" id="PTHR45786">
    <property type="entry name" value="DNA BINDING PROTEIN-LIKE"/>
    <property type="match status" value="1"/>
</dbReference>
<evidence type="ECO:0000256" key="1">
    <source>
        <dbReference type="SAM" id="SignalP"/>
    </source>
</evidence>
<dbReference type="Proteomes" id="UP000237438">
    <property type="component" value="Unassembled WGS sequence"/>
</dbReference>
<accession>A0A2S4PWK4</accession>
<dbReference type="PANTHER" id="PTHR45786:SF74">
    <property type="entry name" value="ATP-DEPENDENT DNA HELICASE"/>
    <property type="match status" value="1"/>
</dbReference>
<dbReference type="AlphaFoldDB" id="A0A2S4PWK4"/>
<proteinExistence type="predicted"/>
<evidence type="ECO:0000313" key="4">
    <source>
        <dbReference type="Proteomes" id="UP000237438"/>
    </source>
</evidence>
<keyword evidence="1" id="KW-0732">Signal</keyword>
<keyword evidence="4" id="KW-1185">Reference proteome</keyword>
<gene>
    <name evidence="3" type="ORF">EPUL_000760</name>
</gene>
<dbReference type="STRING" id="225359.A0A2S4PWK4"/>
<comment type="caution">
    <text evidence="3">The sequence shown here is derived from an EMBL/GenBank/DDBJ whole genome shotgun (WGS) entry which is preliminary data.</text>
</comment>
<feature type="signal peptide" evidence="1">
    <location>
        <begin position="1"/>
        <end position="17"/>
    </location>
</feature>
<feature type="chain" id="PRO_5015716215" description="Helitron helicase-like domain-containing protein" evidence="1">
    <location>
        <begin position="18"/>
        <end position="739"/>
    </location>
</feature>
<evidence type="ECO:0000313" key="3">
    <source>
        <dbReference type="EMBL" id="POS86415.1"/>
    </source>
</evidence>
<protein>
    <recommendedName>
        <fullName evidence="2">Helitron helicase-like domain-containing protein</fullName>
    </recommendedName>
</protein>
<dbReference type="OrthoDB" id="5366038at2759"/>
<organism evidence="3 4">
    <name type="scientific">Erysiphe pulchra</name>
    <dbReference type="NCBI Taxonomy" id="225359"/>
    <lineage>
        <taxon>Eukaryota</taxon>
        <taxon>Fungi</taxon>
        <taxon>Dikarya</taxon>
        <taxon>Ascomycota</taxon>
        <taxon>Pezizomycotina</taxon>
        <taxon>Leotiomycetes</taxon>
        <taxon>Erysiphales</taxon>
        <taxon>Erysiphaceae</taxon>
        <taxon>Erysiphe</taxon>
    </lineage>
</organism>